<evidence type="ECO:0000256" key="1">
    <source>
        <dbReference type="ARBA" id="ARBA00004651"/>
    </source>
</evidence>
<gene>
    <name evidence="7" type="ORF">H9702_00955</name>
</gene>
<reference evidence="7" key="2">
    <citation type="submission" date="2021-04" db="EMBL/GenBank/DDBJ databases">
        <authorList>
            <person name="Gilroy R."/>
        </authorList>
    </citation>
    <scope>NUCLEOTIDE SEQUENCE</scope>
    <source>
        <strain evidence="7">CHK187-11901</strain>
    </source>
</reference>
<keyword evidence="5 6" id="KW-0472">Membrane</keyword>
<reference evidence="7" key="1">
    <citation type="journal article" date="2021" name="PeerJ">
        <title>Extensive microbial diversity within the chicken gut microbiome revealed by metagenomics and culture.</title>
        <authorList>
            <person name="Gilroy R."/>
            <person name="Ravi A."/>
            <person name="Getino M."/>
            <person name="Pursley I."/>
            <person name="Horton D.L."/>
            <person name="Alikhan N.F."/>
            <person name="Baker D."/>
            <person name="Gharbi K."/>
            <person name="Hall N."/>
            <person name="Watson M."/>
            <person name="Adriaenssens E.M."/>
            <person name="Foster-Nyarko E."/>
            <person name="Jarju S."/>
            <person name="Secka A."/>
            <person name="Antonio M."/>
            <person name="Oren A."/>
            <person name="Chaudhuri R.R."/>
            <person name="La Ragione R."/>
            <person name="Hildebrand F."/>
            <person name="Pallen M.J."/>
        </authorList>
    </citation>
    <scope>NUCLEOTIDE SEQUENCE</scope>
    <source>
        <strain evidence="7">CHK187-11901</strain>
    </source>
</reference>
<feature type="transmembrane region" description="Helical" evidence="6">
    <location>
        <begin position="178"/>
        <end position="199"/>
    </location>
</feature>
<keyword evidence="4 6" id="KW-1133">Transmembrane helix</keyword>
<feature type="transmembrane region" description="Helical" evidence="6">
    <location>
        <begin position="153"/>
        <end position="171"/>
    </location>
</feature>
<dbReference type="GO" id="GO:0005886">
    <property type="term" value="C:plasma membrane"/>
    <property type="evidence" value="ECO:0007669"/>
    <property type="project" value="UniProtKB-SubCell"/>
</dbReference>
<evidence type="ECO:0000256" key="5">
    <source>
        <dbReference type="ARBA" id="ARBA00023136"/>
    </source>
</evidence>
<comment type="subcellular location">
    <subcellularLocation>
        <location evidence="1">Cell membrane</location>
        <topology evidence="1">Multi-pass membrane protein</topology>
    </subcellularLocation>
</comment>
<keyword evidence="2" id="KW-1003">Cell membrane</keyword>
<dbReference type="InterPro" id="IPR017039">
    <property type="entry name" value="Virul_fac_BrkB"/>
</dbReference>
<organism evidence="7 8">
    <name type="scientific">Candidatus Merdibacter merdavium</name>
    <dbReference type="NCBI Taxonomy" id="2838692"/>
    <lineage>
        <taxon>Bacteria</taxon>
        <taxon>Bacillati</taxon>
        <taxon>Bacillota</taxon>
        <taxon>Erysipelotrichia</taxon>
        <taxon>Erysipelotrichales</taxon>
        <taxon>Erysipelotrichaceae</taxon>
        <taxon>Merdibacter</taxon>
    </lineage>
</organism>
<name>A0A9D2SVT1_9FIRM</name>
<evidence type="ECO:0000313" key="8">
    <source>
        <dbReference type="Proteomes" id="UP000823896"/>
    </source>
</evidence>
<evidence type="ECO:0000313" key="7">
    <source>
        <dbReference type="EMBL" id="HJC35685.1"/>
    </source>
</evidence>
<keyword evidence="3 6" id="KW-0812">Transmembrane</keyword>
<evidence type="ECO:0000256" key="4">
    <source>
        <dbReference type="ARBA" id="ARBA00022989"/>
    </source>
</evidence>
<evidence type="ECO:0000256" key="6">
    <source>
        <dbReference type="SAM" id="Phobius"/>
    </source>
</evidence>
<dbReference type="EMBL" id="DWWM01000005">
    <property type="protein sequence ID" value="HJC35685.1"/>
    <property type="molecule type" value="Genomic_DNA"/>
</dbReference>
<evidence type="ECO:0000256" key="3">
    <source>
        <dbReference type="ARBA" id="ARBA00022692"/>
    </source>
</evidence>
<feature type="transmembrane region" description="Helical" evidence="6">
    <location>
        <begin position="125"/>
        <end position="147"/>
    </location>
</feature>
<dbReference type="AlphaFoldDB" id="A0A9D2SVT1"/>
<feature type="transmembrane region" description="Helical" evidence="6">
    <location>
        <begin position="21"/>
        <end position="42"/>
    </location>
</feature>
<proteinExistence type="predicted"/>
<protein>
    <submittedName>
        <fullName evidence="7">YihY/virulence factor BrkB family protein</fullName>
    </submittedName>
</protein>
<dbReference type="Proteomes" id="UP000823896">
    <property type="component" value="Unassembled WGS sequence"/>
</dbReference>
<sequence length="288" mass="32688">MRVIKEIYRQFDSFDGRLFRYALAFSLLLAIAPILIALILVFQNSIILNEGAAEVLVSVLIQYLPRDIIVPFVEWFSGEGEPIGFWATISTLAISFYLASRSIYSFLLISAQVEKVKVPAVYIRLRAILLTVYFALYLCVFYCLVVVFERVWLILTAILAIVLFMCMYHALSFYHRPMMYGIVGSLFSVCSFVILGAVLTKMLETFTSYSTVYGPMASFMTLLLSIYIIACIIYLGFCVHIVLEETADVSECELKRGILLRLSMGILSRMGRKRGSHESNDKENGDQR</sequence>
<comment type="caution">
    <text evidence="7">The sequence shown here is derived from an EMBL/GenBank/DDBJ whole genome shotgun (WGS) entry which is preliminary data.</text>
</comment>
<feature type="transmembrane region" description="Helical" evidence="6">
    <location>
        <begin position="83"/>
        <end position="104"/>
    </location>
</feature>
<accession>A0A9D2SVT1</accession>
<evidence type="ECO:0000256" key="2">
    <source>
        <dbReference type="ARBA" id="ARBA00022475"/>
    </source>
</evidence>
<feature type="transmembrane region" description="Helical" evidence="6">
    <location>
        <begin position="219"/>
        <end position="243"/>
    </location>
</feature>
<dbReference type="Pfam" id="PF03631">
    <property type="entry name" value="Virul_fac_BrkB"/>
    <property type="match status" value="1"/>
</dbReference>